<proteinExistence type="predicted"/>
<accession>A0A2I0HYG2</accession>
<name>A0A2I0HYG2_PUNGR</name>
<dbReference type="AlphaFoldDB" id="A0A2I0HYG2"/>
<sequence length="72" mass="7930">REAPISNTYRSGTEARVSVTALGITSLDELRLRTDGLSRRRDGRESCGGELTRDNGCKARRGPQSVLYRSFG</sequence>
<evidence type="ECO:0000313" key="2">
    <source>
        <dbReference type="EMBL" id="PKI36744.1"/>
    </source>
</evidence>
<evidence type="ECO:0000313" key="3">
    <source>
        <dbReference type="Proteomes" id="UP000233551"/>
    </source>
</evidence>
<keyword evidence="3" id="KW-1185">Reference proteome</keyword>
<feature type="compositionally biased region" description="Basic and acidic residues" evidence="1">
    <location>
        <begin position="38"/>
        <end position="57"/>
    </location>
</feature>
<evidence type="ECO:0000256" key="1">
    <source>
        <dbReference type="SAM" id="MobiDB-lite"/>
    </source>
</evidence>
<gene>
    <name evidence="2" type="ORF">CRG98_042874</name>
</gene>
<organism evidence="2 3">
    <name type="scientific">Punica granatum</name>
    <name type="common">Pomegranate</name>
    <dbReference type="NCBI Taxonomy" id="22663"/>
    <lineage>
        <taxon>Eukaryota</taxon>
        <taxon>Viridiplantae</taxon>
        <taxon>Streptophyta</taxon>
        <taxon>Embryophyta</taxon>
        <taxon>Tracheophyta</taxon>
        <taxon>Spermatophyta</taxon>
        <taxon>Magnoliopsida</taxon>
        <taxon>eudicotyledons</taxon>
        <taxon>Gunneridae</taxon>
        <taxon>Pentapetalae</taxon>
        <taxon>rosids</taxon>
        <taxon>malvids</taxon>
        <taxon>Myrtales</taxon>
        <taxon>Lythraceae</taxon>
        <taxon>Punica</taxon>
    </lineage>
</organism>
<protein>
    <submittedName>
        <fullName evidence="2">Uncharacterized protein</fullName>
    </submittedName>
</protein>
<reference evidence="2 3" key="1">
    <citation type="submission" date="2017-11" db="EMBL/GenBank/DDBJ databases">
        <title>De-novo sequencing of pomegranate (Punica granatum L.) genome.</title>
        <authorList>
            <person name="Akparov Z."/>
            <person name="Amiraslanov A."/>
            <person name="Hajiyeva S."/>
            <person name="Abbasov M."/>
            <person name="Kaur K."/>
            <person name="Hamwieh A."/>
            <person name="Solovyev V."/>
            <person name="Salamov A."/>
            <person name="Braich B."/>
            <person name="Kosarev P."/>
            <person name="Mahmoud A."/>
            <person name="Hajiyev E."/>
            <person name="Babayeva S."/>
            <person name="Izzatullayeva V."/>
            <person name="Mammadov A."/>
            <person name="Mammadov A."/>
            <person name="Sharifova S."/>
            <person name="Ojaghi J."/>
            <person name="Eynullazada K."/>
            <person name="Bayramov B."/>
            <person name="Abdulazimova A."/>
            <person name="Shahmuradov I."/>
        </authorList>
    </citation>
    <scope>NUCLEOTIDE SEQUENCE [LARGE SCALE GENOMIC DNA]</scope>
    <source>
        <strain evidence="3">cv. AG2017</strain>
        <tissue evidence="2">Leaf</tissue>
    </source>
</reference>
<feature type="non-terminal residue" evidence="2">
    <location>
        <position position="1"/>
    </location>
</feature>
<dbReference type="Proteomes" id="UP000233551">
    <property type="component" value="Unassembled WGS sequence"/>
</dbReference>
<dbReference type="EMBL" id="PGOL01004705">
    <property type="protein sequence ID" value="PKI36744.1"/>
    <property type="molecule type" value="Genomic_DNA"/>
</dbReference>
<comment type="caution">
    <text evidence="2">The sequence shown here is derived from an EMBL/GenBank/DDBJ whole genome shotgun (WGS) entry which is preliminary data.</text>
</comment>
<feature type="region of interest" description="Disordered" evidence="1">
    <location>
        <begin position="38"/>
        <end position="59"/>
    </location>
</feature>